<evidence type="ECO:0000313" key="2">
    <source>
        <dbReference type="Proteomes" id="UP001156905"/>
    </source>
</evidence>
<comment type="caution">
    <text evidence="1">The sequence shown here is derived from an EMBL/GenBank/DDBJ whole genome shotgun (WGS) entry which is preliminary data.</text>
</comment>
<dbReference type="InterPro" id="IPR009241">
    <property type="entry name" value="HigB-like"/>
</dbReference>
<organism evidence="1 2">
    <name type="scientific">Bradyrhizobium iriomotense</name>
    <dbReference type="NCBI Taxonomy" id="441950"/>
    <lineage>
        <taxon>Bacteria</taxon>
        <taxon>Pseudomonadati</taxon>
        <taxon>Pseudomonadota</taxon>
        <taxon>Alphaproteobacteria</taxon>
        <taxon>Hyphomicrobiales</taxon>
        <taxon>Nitrobacteraceae</taxon>
        <taxon>Bradyrhizobium</taxon>
    </lineage>
</organism>
<gene>
    <name evidence="1" type="ORF">GCM10007857_63520</name>
</gene>
<accession>A0ABQ6B6E9</accession>
<reference evidence="2" key="1">
    <citation type="journal article" date="2019" name="Int. J. Syst. Evol. Microbiol.">
        <title>The Global Catalogue of Microorganisms (GCM) 10K type strain sequencing project: providing services to taxonomists for standard genome sequencing and annotation.</title>
        <authorList>
            <consortium name="The Broad Institute Genomics Platform"/>
            <consortium name="The Broad Institute Genome Sequencing Center for Infectious Disease"/>
            <person name="Wu L."/>
            <person name="Ma J."/>
        </authorList>
    </citation>
    <scope>NUCLEOTIDE SEQUENCE [LARGE SCALE GENOMIC DNA]</scope>
    <source>
        <strain evidence="2">NBRC 102520</strain>
    </source>
</reference>
<name>A0ABQ6B6E9_9BRAD</name>
<dbReference type="Proteomes" id="UP001156905">
    <property type="component" value="Unassembled WGS sequence"/>
</dbReference>
<sequence>MIEKTSAIACLGSSKKGPPAAVRSKIRQSLFEAQHGEHPRNAKPLKGFSGCLEIRDNFDGDTYRTVDPMCLGSVLNALYGFQKNPPAAFPRRNDTST</sequence>
<dbReference type="EMBL" id="BSOW01000027">
    <property type="protein sequence ID" value="GLR89638.1"/>
    <property type="molecule type" value="Genomic_DNA"/>
</dbReference>
<proteinExistence type="predicted"/>
<protein>
    <submittedName>
        <fullName evidence="1">Uncharacterized protein</fullName>
    </submittedName>
</protein>
<evidence type="ECO:0000313" key="1">
    <source>
        <dbReference type="EMBL" id="GLR89638.1"/>
    </source>
</evidence>
<dbReference type="Pfam" id="PF05973">
    <property type="entry name" value="Gp49"/>
    <property type="match status" value="1"/>
</dbReference>
<dbReference type="RefSeq" id="WP_284271903.1">
    <property type="nucleotide sequence ID" value="NZ_BSOW01000027.1"/>
</dbReference>
<keyword evidence="2" id="KW-1185">Reference proteome</keyword>